<dbReference type="PROSITE" id="PS51257">
    <property type="entry name" value="PROKAR_LIPOPROTEIN"/>
    <property type="match status" value="1"/>
</dbReference>
<accession>A0A5S9MVH9</accession>
<sequence length="213" mass="23154">MKKSYQLSLAGLLLMVVTACTSYVDLNNTTFYDPGFKPGGTIYVAAANKKEDNSLEFAHYKSKIETFLRQNGYTISENPKVAQSVAVVSYGIDNGRVSSQVRPIYGYVGGGYYDLVYPGYAMPSYTVVGVTSVERTTYKRAVALDIVDGKSLRDGKAKQIYSARAVSSGSCPTINQVMDELLTGMFSNFPGKSGETKFIQVEGKIDCKTGNNS</sequence>
<dbReference type="Proteomes" id="UP000434580">
    <property type="component" value="Unassembled WGS sequence"/>
</dbReference>
<feature type="domain" description="DUF4136" evidence="2">
    <location>
        <begin position="40"/>
        <end position="191"/>
    </location>
</feature>
<evidence type="ECO:0000256" key="1">
    <source>
        <dbReference type="SAM" id="SignalP"/>
    </source>
</evidence>
<feature type="signal peptide" evidence="1">
    <location>
        <begin position="1"/>
        <end position="19"/>
    </location>
</feature>
<evidence type="ECO:0000313" key="3">
    <source>
        <dbReference type="EMBL" id="CAA0081288.1"/>
    </source>
</evidence>
<proteinExistence type="predicted"/>
<keyword evidence="1" id="KW-0732">Signal</keyword>
<feature type="chain" id="PRO_5030137895" description="DUF4136 domain-containing protein" evidence="1">
    <location>
        <begin position="20"/>
        <end position="213"/>
    </location>
</feature>
<protein>
    <recommendedName>
        <fullName evidence="2">DUF4136 domain-containing protein</fullName>
    </recommendedName>
</protein>
<dbReference type="Pfam" id="PF13590">
    <property type="entry name" value="DUF4136"/>
    <property type="match status" value="1"/>
</dbReference>
<dbReference type="InterPro" id="IPR025411">
    <property type="entry name" value="DUF4136"/>
</dbReference>
<dbReference type="Gene3D" id="3.30.160.670">
    <property type="match status" value="1"/>
</dbReference>
<name>A0A5S9MVH9_9GAMM</name>
<dbReference type="OrthoDB" id="7501218at2"/>
<reference evidence="3 4" key="1">
    <citation type="submission" date="2019-11" db="EMBL/GenBank/DDBJ databases">
        <authorList>
            <person name="Holert J."/>
        </authorList>
    </citation>
    <scope>NUCLEOTIDE SEQUENCE [LARGE SCALE GENOMIC DNA]</scope>
    <source>
        <strain evidence="3">BC5_2</strain>
    </source>
</reference>
<evidence type="ECO:0000259" key="2">
    <source>
        <dbReference type="Pfam" id="PF13590"/>
    </source>
</evidence>
<organism evidence="3 4">
    <name type="scientific">BD1-7 clade bacterium</name>
    <dbReference type="NCBI Taxonomy" id="2029982"/>
    <lineage>
        <taxon>Bacteria</taxon>
        <taxon>Pseudomonadati</taxon>
        <taxon>Pseudomonadota</taxon>
        <taxon>Gammaproteobacteria</taxon>
        <taxon>Cellvibrionales</taxon>
        <taxon>Spongiibacteraceae</taxon>
        <taxon>BD1-7 clade</taxon>
    </lineage>
</organism>
<gene>
    <name evidence="3" type="ORF">DPBNPPHM_00335</name>
</gene>
<dbReference type="AlphaFoldDB" id="A0A5S9MVH9"/>
<dbReference type="EMBL" id="CACSII010000001">
    <property type="protein sequence ID" value="CAA0081288.1"/>
    <property type="molecule type" value="Genomic_DNA"/>
</dbReference>
<evidence type="ECO:0000313" key="4">
    <source>
        <dbReference type="Proteomes" id="UP000434580"/>
    </source>
</evidence>